<name>A0A1H6JJE0_9ACTN</name>
<feature type="domain" description="Cyclodeaminase/cyclohydrolase" evidence="1">
    <location>
        <begin position="10"/>
        <end position="185"/>
    </location>
</feature>
<accession>A0A1H6JJE0</accession>
<keyword evidence="3" id="KW-1185">Reference proteome</keyword>
<organism evidence="2 3">
    <name type="scientific">Parafannyhessea umbonata</name>
    <dbReference type="NCBI Taxonomy" id="604330"/>
    <lineage>
        <taxon>Bacteria</taxon>
        <taxon>Bacillati</taxon>
        <taxon>Actinomycetota</taxon>
        <taxon>Coriobacteriia</taxon>
        <taxon>Coriobacteriales</taxon>
        <taxon>Atopobiaceae</taxon>
        <taxon>Parafannyhessea</taxon>
    </lineage>
</organism>
<protein>
    <submittedName>
        <fullName evidence="2">Formiminotetrahydrofolate cyclodeaminase</fullName>
    </submittedName>
</protein>
<evidence type="ECO:0000313" key="3">
    <source>
        <dbReference type="Proteomes" id="UP000199135"/>
    </source>
</evidence>
<proteinExistence type="predicted"/>
<evidence type="ECO:0000313" key="2">
    <source>
        <dbReference type="EMBL" id="SEH59260.1"/>
    </source>
</evidence>
<dbReference type="SUPFAM" id="SSF101262">
    <property type="entry name" value="Methenyltetrahydrofolate cyclohydrolase-like"/>
    <property type="match status" value="1"/>
</dbReference>
<dbReference type="Proteomes" id="UP000199135">
    <property type="component" value="Unassembled WGS sequence"/>
</dbReference>
<dbReference type="Gene3D" id="1.20.120.680">
    <property type="entry name" value="Formiminotetrahydrofolate cyclodeaminase monomer, up-and-down helical bundle"/>
    <property type="match status" value="1"/>
</dbReference>
<comment type="caution">
    <text evidence="2">The sequence shown here is derived from an EMBL/GenBank/DDBJ whole genome shotgun (WGS) entry which is preliminary data.</text>
</comment>
<gene>
    <name evidence="2" type="ORF">SAMN05216447_106108</name>
</gene>
<sequence>MHERLTDKTLAGFAEELSARKPVPGGGGAAAYVGTLGVALGSMAGSFALGKASLDQFQDDVRADLEAAERVRGRLIELVDGDAAAYLELSQAYKMDRADASRADVIERATKGAAKVPFAMMREICSAIDLIEDLENKVSHMLLSDIGCGAILCRSALEAASLSVFVNTESLGDRGFAQSLEADCADMLDDYVPRAEAITRRVADRIRRH</sequence>
<reference evidence="2 3" key="1">
    <citation type="submission" date="2016-10" db="EMBL/GenBank/DDBJ databases">
        <authorList>
            <person name="Varghese N."/>
            <person name="Submissions S."/>
        </authorList>
    </citation>
    <scope>NUCLEOTIDE SEQUENCE [LARGE SCALE GENOMIC DNA]</scope>
    <source>
        <strain evidence="2 3">WCP15</strain>
    </source>
</reference>
<dbReference type="InterPro" id="IPR007044">
    <property type="entry name" value="Cyclodeamin/CycHdrlase"/>
</dbReference>
<dbReference type="RefSeq" id="WP_078686849.1">
    <property type="nucleotide sequence ID" value="NZ_FNWT01000006.1"/>
</dbReference>
<dbReference type="InterPro" id="IPR036178">
    <property type="entry name" value="Formintransfe-cycloase-like_sf"/>
</dbReference>
<dbReference type="EMBL" id="FNWT01000006">
    <property type="protein sequence ID" value="SEH59260.1"/>
    <property type="molecule type" value="Genomic_DNA"/>
</dbReference>
<dbReference type="Pfam" id="PF04961">
    <property type="entry name" value="FTCD_C"/>
    <property type="match status" value="1"/>
</dbReference>
<evidence type="ECO:0000259" key="1">
    <source>
        <dbReference type="Pfam" id="PF04961"/>
    </source>
</evidence>